<dbReference type="GO" id="GO:0016020">
    <property type="term" value="C:membrane"/>
    <property type="evidence" value="ECO:0007669"/>
    <property type="project" value="UniProtKB-SubCell"/>
</dbReference>
<accession>C4JT48</accession>
<dbReference type="eggNOG" id="KOG1286">
    <property type="taxonomic scope" value="Eukaryota"/>
</dbReference>
<dbReference type="Gene3D" id="1.20.1740.10">
    <property type="entry name" value="Amino acid/polyamine transporter I"/>
    <property type="match status" value="1"/>
</dbReference>
<evidence type="ECO:0000256" key="4">
    <source>
        <dbReference type="ARBA" id="ARBA00023136"/>
    </source>
</evidence>
<name>C4JT48_UNCRE</name>
<keyword evidence="3 6" id="KW-1133">Transmembrane helix</keyword>
<reference evidence="9" key="1">
    <citation type="journal article" date="2009" name="Genome Res.">
        <title>Comparative genomic analyses of the human fungal pathogens Coccidioides and their relatives.</title>
        <authorList>
            <person name="Sharpton T.J."/>
            <person name="Stajich J.E."/>
            <person name="Rounsley S.D."/>
            <person name="Gardner M.J."/>
            <person name="Wortman J.R."/>
            <person name="Jordar V.S."/>
            <person name="Maiti R."/>
            <person name="Kodira C.D."/>
            <person name="Neafsey D.E."/>
            <person name="Zeng Q."/>
            <person name="Hung C.-Y."/>
            <person name="McMahan C."/>
            <person name="Muszewska A."/>
            <person name="Grynberg M."/>
            <person name="Mandel M.A."/>
            <person name="Kellner E.M."/>
            <person name="Barker B.M."/>
            <person name="Galgiani J.N."/>
            <person name="Orbach M.J."/>
            <person name="Kirkland T.N."/>
            <person name="Cole G.T."/>
            <person name="Henn M.R."/>
            <person name="Birren B.W."/>
            <person name="Taylor J.W."/>
        </authorList>
    </citation>
    <scope>NUCLEOTIDE SEQUENCE [LARGE SCALE GENOMIC DNA]</scope>
    <source>
        <strain evidence="9">UAMH 1704</strain>
    </source>
</reference>
<evidence type="ECO:0000313" key="8">
    <source>
        <dbReference type="EMBL" id="EEP80795.1"/>
    </source>
</evidence>
<dbReference type="GO" id="GO:0015171">
    <property type="term" value="F:amino acid transmembrane transporter activity"/>
    <property type="evidence" value="ECO:0007669"/>
    <property type="project" value="TreeGrafter"/>
</dbReference>
<dbReference type="RefSeq" id="XP_002584948.1">
    <property type="nucleotide sequence ID" value="XM_002584902.1"/>
</dbReference>
<dbReference type="PANTHER" id="PTHR43341">
    <property type="entry name" value="AMINO ACID PERMEASE"/>
    <property type="match status" value="1"/>
</dbReference>
<feature type="compositionally biased region" description="Polar residues" evidence="5">
    <location>
        <begin position="38"/>
        <end position="47"/>
    </location>
</feature>
<dbReference type="PANTHER" id="PTHR43341:SF15">
    <property type="entry name" value="GENERAL AMINO ACID PERMEASE AGP2"/>
    <property type="match status" value="1"/>
</dbReference>
<feature type="transmembrane region" description="Helical" evidence="6">
    <location>
        <begin position="69"/>
        <end position="86"/>
    </location>
</feature>
<evidence type="ECO:0000256" key="2">
    <source>
        <dbReference type="ARBA" id="ARBA00022692"/>
    </source>
</evidence>
<feature type="compositionally biased region" description="Polar residues" evidence="5">
    <location>
        <begin position="19"/>
        <end position="29"/>
    </location>
</feature>
<feature type="transmembrane region" description="Helical" evidence="6">
    <location>
        <begin position="92"/>
        <end position="108"/>
    </location>
</feature>
<dbReference type="VEuPathDB" id="FungiDB:UREG_05637"/>
<proteinExistence type="predicted"/>
<dbReference type="InterPro" id="IPR004841">
    <property type="entry name" value="AA-permease/SLC12A_dom"/>
</dbReference>
<dbReference type="InterPro" id="IPR050524">
    <property type="entry name" value="APC_YAT"/>
</dbReference>
<dbReference type="HOGENOM" id="CLU_171294_0_0_1"/>
<evidence type="ECO:0000256" key="5">
    <source>
        <dbReference type="SAM" id="MobiDB-lite"/>
    </source>
</evidence>
<dbReference type="GeneID" id="8441143"/>
<feature type="domain" description="Amino acid permease/ SLC12A" evidence="7">
    <location>
        <begin position="68"/>
        <end position="108"/>
    </location>
</feature>
<evidence type="ECO:0000256" key="1">
    <source>
        <dbReference type="ARBA" id="ARBA00004141"/>
    </source>
</evidence>
<dbReference type="KEGG" id="ure:UREG_05637"/>
<comment type="subcellular location">
    <subcellularLocation>
        <location evidence="1">Membrane</location>
        <topology evidence="1">Multi-pass membrane protein</topology>
    </subcellularLocation>
</comment>
<feature type="region of interest" description="Disordered" evidence="5">
    <location>
        <begin position="19"/>
        <end position="62"/>
    </location>
</feature>
<keyword evidence="2 6" id="KW-0812">Transmembrane</keyword>
<evidence type="ECO:0000313" key="9">
    <source>
        <dbReference type="Proteomes" id="UP000002058"/>
    </source>
</evidence>
<evidence type="ECO:0000259" key="7">
    <source>
        <dbReference type="Pfam" id="PF00324"/>
    </source>
</evidence>
<dbReference type="Pfam" id="PF00324">
    <property type="entry name" value="AA_permease"/>
    <property type="match status" value="1"/>
</dbReference>
<dbReference type="Proteomes" id="UP000002058">
    <property type="component" value="Unassembled WGS sequence"/>
</dbReference>
<evidence type="ECO:0000256" key="6">
    <source>
        <dbReference type="SAM" id="Phobius"/>
    </source>
</evidence>
<dbReference type="InParanoid" id="C4JT48"/>
<dbReference type="OrthoDB" id="3941138at2759"/>
<evidence type="ECO:0000256" key="3">
    <source>
        <dbReference type="ARBA" id="ARBA00022989"/>
    </source>
</evidence>
<gene>
    <name evidence="8" type="ORF">UREG_05637</name>
</gene>
<organism evidence="8 9">
    <name type="scientific">Uncinocarpus reesii (strain UAMH 1704)</name>
    <dbReference type="NCBI Taxonomy" id="336963"/>
    <lineage>
        <taxon>Eukaryota</taxon>
        <taxon>Fungi</taxon>
        <taxon>Dikarya</taxon>
        <taxon>Ascomycota</taxon>
        <taxon>Pezizomycotina</taxon>
        <taxon>Eurotiomycetes</taxon>
        <taxon>Eurotiomycetidae</taxon>
        <taxon>Onygenales</taxon>
        <taxon>Onygenaceae</taxon>
        <taxon>Uncinocarpus</taxon>
    </lineage>
</organism>
<keyword evidence="9" id="KW-1185">Reference proteome</keyword>
<protein>
    <recommendedName>
        <fullName evidence="7">Amino acid permease/ SLC12A domain-containing protein</fullName>
    </recommendedName>
</protein>
<dbReference type="OMA" id="AFTLWYV"/>
<keyword evidence="4 6" id="KW-0472">Membrane</keyword>
<dbReference type="AlphaFoldDB" id="C4JT48"/>
<sequence>MARAGDAASLPHNALSSAVKSIPTASCSSDLEKRPASSYGSRRTSGDASVAELKPAADHTHRKLKPRHIQLIGIGGTIGTALFVQIGKGLMYGGPASLFIAFTLWYVLPFSRY</sequence>
<dbReference type="EMBL" id="CH476617">
    <property type="protein sequence ID" value="EEP80795.1"/>
    <property type="molecule type" value="Genomic_DNA"/>
</dbReference>